<organism evidence="2 3">
    <name type="scientific">Streblomastix strix</name>
    <dbReference type="NCBI Taxonomy" id="222440"/>
    <lineage>
        <taxon>Eukaryota</taxon>
        <taxon>Metamonada</taxon>
        <taxon>Preaxostyla</taxon>
        <taxon>Oxymonadida</taxon>
        <taxon>Streblomastigidae</taxon>
        <taxon>Streblomastix</taxon>
    </lineage>
</organism>
<comment type="caution">
    <text evidence="2">The sequence shown here is derived from an EMBL/GenBank/DDBJ whole genome shotgun (WGS) entry which is preliminary data.</text>
</comment>
<feature type="compositionally biased region" description="Polar residues" evidence="1">
    <location>
        <begin position="362"/>
        <end position="375"/>
    </location>
</feature>
<dbReference type="InterPro" id="IPR011993">
    <property type="entry name" value="PH-like_dom_sf"/>
</dbReference>
<protein>
    <recommendedName>
        <fullName evidence="4">GRAM domain-containing protein</fullName>
    </recommendedName>
</protein>
<evidence type="ECO:0000256" key="1">
    <source>
        <dbReference type="SAM" id="MobiDB-lite"/>
    </source>
</evidence>
<sequence length="500" mass="57139">MKLTPVSELPREHYGIEQDEQLVITVGCTLAGQANMQGTLFLFTKHLVFCSSRVLEGIALNLHKLTRIMQKSYADGKSGFVVTSDVIELEFIPFDNLDKIIEAFSSLIAKGNTRLHSTSLPFIPQAITQIPPLIDKTHSQPKSEFQDIDQQSSSQLENNEDRTKQQFEVSQLALKWQNDKIIGLKQERQSFLQFREDNPPHFPFMCDNPFQYMVSRDKLSFDDEVIDGLPIGNNIEALSTLKDQKDIIEDEDQSLEHEAYVRRTQSGPAHFEIKDERMNEDNKKKQDISKNKEQKIAKIGEQDIIEESEWEYEEEELICEVNDETDDESAISTEDGKYPARSKSSVDKGDKEKGEQVDQKKNINNKPFSAFSNSEHPIVQDDEYPSYKHTQSQQQIQTQSYSYQQSSQSPHPSPQSVTTVSVSSSPSSSLFADLPSSLAIALNNHKIDTNQDSLDKDQQLIQNTRFMLDIQKVQLRNPSNYQLHLQVHHNLLLLLHLNNQ</sequence>
<gene>
    <name evidence="2" type="ORF">EZS28_004569</name>
</gene>
<name>A0A5J4WXV4_9EUKA</name>
<feature type="compositionally biased region" description="Polar residues" evidence="1">
    <location>
        <begin position="140"/>
        <end position="157"/>
    </location>
</feature>
<reference evidence="2 3" key="1">
    <citation type="submission" date="2019-03" db="EMBL/GenBank/DDBJ databases">
        <title>Single cell metagenomics reveals metabolic interactions within the superorganism composed of flagellate Streblomastix strix and complex community of Bacteroidetes bacteria on its surface.</title>
        <authorList>
            <person name="Treitli S.C."/>
            <person name="Kolisko M."/>
            <person name="Husnik F."/>
            <person name="Keeling P."/>
            <person name="Hampl V."/>
        </authorList>
    </citation>
    <scope>NUCLEOTIDE SEQUENCE [LARGE SCALE GENOMIC DNA]</scope>
    <source>
        <strain evidence="2">ST1C</strain>
    </source>
</reference>
<dbReference type="EMBL" id="SNRW01000658">
    <property type="protein sequence ID" value="KAA6399908.1"/>
    <property type="molecule type" value="Genomic_DNA"/>
</dbReference>
<dbReference type="Gene3D" id="2.30.29.30">
    <property type="entry name" value="Pleckstrin-homology domain (PH domain)/Phosphotyrosine-binding domain (PTB)"/>
    <property type="match status" value="1"/>
</dbReference>
<feature type="compositionally biased region" description="Low complexity" evidence="1">
    <location>
        <begin position="390"/>
        <end position="425"/>
    </location>
</feature>
<feature type="region of interest" description="Disordered" evidence="1">
    <location>
        <begin position="275"/>
        <end position="295"/>
    </location>
</feature>
<proteinExistence type="predicted"/>
<evidence type="ECO:0000313" key="3">
    <source>
        <dbReference type="Proteomes" id="UP000324800"/>
    </source>
</evidence>
<feature type="region of interest" description="Disordered" evidence="1">
    <location>
        <begin position="322"/>
        <end position="425"/>
    </location>
</feature>
<feature type="region of interest" description="Disordered" evidence="1">
    <location>
        <begin position="138"/>
        <end position="162"/>
    </location>
</feature>
<evidence type="ECO:0008006" key="4">
    <source>
        <dbReference type="Google" id="ProtNLM"/>
    </source>
</evidence>
<evidence type="ECO:0000313" key="2">
    <source>
        <dbReference type="EMBL" id="KAA6399908.1"/>
    </source>
</evidence>
<dbReference type="Proteomes" id="UP000324800">
    <property type="component" value="Unassembled WGS sequence"/>
</dbReference>
<accession>A0A5J4WXV4</accession>
<feature type="compositionally biased region" description="Basic and acidic residues" evidence="1">
    <location>
        <begin position="334"/>
        <end position="361"/>
    </location>
</feature>
<dbReference type="AlphaFoldDB" id="A0A5J4WXV4"/>